<reference evidence="8 9" key="1">
    <citation type="submission" date="2020-10" db="EMBL/GenBank/DDBJ databases">
        <title>ChiBAC.</title>
        <authorList>
            <person name="Zenner C."/>
            <person name="Hitch T.C.A."/>
            <person name="Clavel T."/>
        </authorList>
    </citation>
    <scope>NUCLEOTIDE SEQUENCE [LARGE SCALE GENOMIC DNA]</scope>
    <source>
        <strain evidence="8 9">DSM 109015</strain>
    </source>
</reference>
<keyword evidence="9" id="KW-1185">Reference proteome</keyword>
<name>A0ABR9QZG6_9FIRM</name>
<evidence type="ECO:0000259" key="7">
    <source>
        <dbReference type="Pfam" id="PF12698"/>
    </source>
</evidence>
<proteinExistence type="predicted"/>
<dbReference type="PANTHER" id="PTHR30294">
    <property type="entry name" value="MEMBRANE COMPONENT OF ABC TRANSPORTER YHHJ-RELATED"/>
    <property type="match status" value="1"/>
</dbReference>
<feature type="transmembrane region" description="Helical" evidence="6">
    <location>
        <begin position="253"/>
        <end position="276"/>
    </location>
</feature>
<feature type="domain" description="ABC-2 type transporter transmembrane" evidence="7">
    <location>
        <begin position="45"/>
        <end position="172"/>
    </location>
</feature>
<evidence type="ECO:0000256" key="1">
    <source>
        <dbReference type="ARBA" id="ARBA00004651"/>
    </source>
</evidence>
<protein>
    <submittedName>
        <fullName evidence="8">ABC transporter permease</fullName>
    </submittedName>
</protein>
<feature type="transmembrane region" description="Helical" evidence="6">
    <location>
        <begin position="122"/>
        <end position="144"/>
    </location>
</feature>
<feature type="transmembrane region" description="Helical" evidence="6">
    <location>
        <begin position="95"/>
        <end position="116"/>
    </location>
</feature>
<evidence type="ECO:0000256" key="2">
    <source>
        <dbReference type="ARBA" id="ARBA00022475"/>
    </source>
</evidence>
<keyword evidence="3 6" id="KW-0812">Transmembrane</keyword>
<dbReference type="InterPro" id="IPR051449">
    <property type="entry name" value="ABC-2_transporter_component"/>
</dbReference>
<comment type="caution">
    <text evidence="8">The sequence shown here is derived from an EMBL/GenBank/DDBJ whole genome shotgun (WGS) entry which is preliminary data.</text>
</comment>
<dbReference type="RefSeq" id="WP_193499603.1">
    <property type="nucleotide sequence ID" value="NZ_JADCKC010000001.1"/>
</dbReference>
<accession>A0ABR9QZG6</accession>
<dbReference type="Pfam" id="PF12698">
    <property type="entry name" value="ABC2_membrane_3"/>
    <property type="match status" value="1"/>
</dbReference>
<keyword evidence="5 6" id="KW-0472">Membrane</keyword>
<feature type="transmembrane region" description="Helical" evidence="6">
    <location>
        <begin position="212"/>
        <end position="233"/>
    </location>
</feature>
<evidence type="ECO:0000256" key="6">
    <source>
        <dbReference type="SAM" id="Phobius"/>
    </source>
</evidence>
<feature type="transmembrane region" description="Helical" evidence="6">
    <location>
        <begin position="45"/>
        <end position="65"/>
    </location>
</feature>
<gene>
    <name evidence="8" type="ORF">INF35_00315</name>
</gene>
<evidence type="ECO:0000256" key="3">
    <source>
        <dbReference type="ARBA" id="ARBA00022692"/>
    </source>
</evidence>
<evidence type="ECO:0000256" key="4">
    <source>
        <dbReference type="ARBA" id="ARBA00022989"/>
    </source>
</evidence>
<keyword evidence="2" id="KW-1003">Cell membrane</keyword>
<feature type="transmembrane region" description="Helical" evidence="6">
    <location>
        <begin position="156"/>
        <end position="179"/>
    </location>
</feature>
<dbReference type="Proteomes" id="UP000768567">
    <property type="component" value="Unassembled WGS sequence"/>
</dbReference>
<keyword evidence="4 6" id="KW-1133">Transmembrane helix</keyword>
<dbReference type="EMBL" id="JADCKC010000001">
    <property type="protein sequence ID" value="MBE5036251.1"/>
    <property type="molecule type" value="Genomic_DNA"/>
</dbReference>
<evidence type="ECO:0000313" key="9">
    <source>
        <dbReference type="Proteomes" id="UP000768567"/>
    </source>
</evidence>
<evidence type="ECO:0000256" key="5">
    <source>
        <dbReference type="ARBA" id="ARBA00023136"/>
    </source>
</evidence>
<evidence type="ECO:0000313" key="8">
    <source>
        <dbReference type="EMBL" id="MBE5036251.1"/>
    </source>
</evidence>
<organism evidence="8 9">
    <name type="scientific">Gemmiger gallinarum</name>
    <dbReference type="NCBI Taxonomy" id="2779354"/>
    <lineage>
        <taxon>Bacteria</taxon>
        <taxon>Bacillati</taxon>
        <taxon>Bacillota</taxon>
        <taxon>Clostridia</taxon>
        <taxon>Eubacteriales</taxon>
        <taxon>Gemmiger</taxon>
    </lineage>
</organism>
<dbReference type="PANTHER" id="PTHR30294:SF29">
    <property type="entry name" value="MULTIDRUG ABC TRANSPORTER PERMEASE YBHS-RELATED"/>
    <property type="match status" value="1"/>
</dbReference>
<dbReference type="InterPro" id="IPR013525">
    <property type="entry name" value="ABC2_TM"/>
</dbReference>
<comment type="subcellular location">
    <subcellularLocation>
        <location evidence="1">Cell membrane</location>
        <topology evidence="1">Multi-pass membrane protein</topology>
    </subcellularLocation>
</comment>
<feature type="transmembrane region" description="Helical" evidence="6">
    <location>
        <begin position="12"/>
        <end position="33"/>
    </location>
</feature>
<feature type="transmembrane region" description="Helical" evidence="6">
    <location>
        <begin position="185"/>
        <end position="205"/>
    </location>
</feature>
<sequence>MKAIFKREVKSYFTGMIGYVVIAAIFAFISLYYTANNLVYASPDFATALYSTSLVMLFVLPALSMRSFADERRNKTDQLLLTSPVGIPSIVLGKYFAQLAVFAVPVAAACVMPLILSLFGSVSFLSCYAALFGYFLVGAACIAIGTCISALTENQIISYLATFGALLVCYMINSIQTLFTSGNTMAFIVFCVILAVAAVLVGLLCKNVTAGSAVFCVGAVVLVLLFKLRPAWLLTAFNQGLDALALFDPFIEFVSGMFTLSGVIYYLSVIALFLFLTGQALERRRWN</sequence>